<gene>
    <name evidence="3" type="ORF">G4332_00850</name>
</gene>
<dbReference type="EMBL" id="JAAIOD010000001">
    <property type="protein sequence ID" value="NSE56685.1"/>
    <property type="molecule type" value="Genomic_DNA"/>
</dbReference>
<evidence type="ECO:0000256" key="1">
    <source>
        <dbReference type="SAM" id="Phobius"/>
    </source>
</evidence>
<keyword evidence="1" id="KW-1133">Transmembrane helix</keyword>
<proteinExistence type="predicted"/>
<organism evidence="3 4">
    <name type="scientific">Dorea longicatena</name>
    <dbReference type="NCBI Taxonomy" id="88431"/>
    <lineage>
        <taxon>Bacteria</taxon>
        <taxon>Bacillati</taxon>
        <taxon>Bacillota</taxon>
        <taxon>Clostridia</taxon>
        <taxon>Lachnospirales</taxon>
        <taxon>Lachnospiraceae</taxon>
        <taxon>Dorea</taxon>
    </lineage>
</organism>
<evidence type="ECO:0000259" key="2">
    <source>
        <dbReference type="Pfam" id="PF20712"/>
    </source>
</evidence>
<keyword evidence="1" id="KW-0812">Transmembrane</keyword>
<name>A0AAP7DWX7_9FIRM</name>
<evidence type="ECO:0000313" key="3">
    <source>
        <dbReference type="EMBL" id="NSE56685.1"/>
    </source>
</evidence>
<protein>
    <recommendedName>
        <fullName evidence="2">Cyanobacterial TRADD-N associated 2 transmembrane domain-containing protein</fullName>
    </recommendedName>
</protein>
<sequence>MEKINEHTGKSLEASTHTISNSILKSNQMGEFKVKSGIGWTTSETKNDYHQQRLGQSKWAFRLSFWGSIAGFALIVIGVVLGIKSNNMEWPEIVSGISLEAVSALFYKMSNKANEKISEFFIELTKDENIKNAISLSDQVQDAKVKDELKVKLSLHLSGIDEERICKYTKEICKNEKE</sequence>
<evidence type="ECO:0000313" key="4">
    <source>
        <dbReference type="Proteomes" id="UP000724058"/>
    </source>
</evidence>
<feature type="domain" description="Cyanobacterial TRADD-N associated 2 transmembrane" evidence="2">
    <location>
        <begin position="52"/>
        <end position="116"/>
    </location>
</feature>
<dbReference type="AlphaFoldDB" id="A0AAP7DWX7"/>
<reference evidence="3" key="2">
    <citation type="submission" date="2020-02" db="EMBL/GenBank/DDBJ databases">
        <authorList>
            <person name="Littmann E."/>
            <person name="Sorbara M."/>
        </authorList>
    </citation>
    <scope>NUCLEOTIDE SEQUENCE</scope>
    <source>
        <strain evidence="3">MSK.10.16</strain>
    </source>
</reference>
<dbReference type="RefSeq" id="WP_173792776.1">
    <property type="nucleotide sequence ID" value="NZ_JAAIOC010000001.1"/>
</dbReference>
<keyword evidence="1" id="KW-0472">Membrane</keyword>
<dbReference type="InterPro" id="IPR048567">
    <property type="entry name" value="CyanoTRADDas_TM"/>
</dbReference>
<dbReference type="Proteomes" id="UP000724058">
    <property type="component" value="Unassembled WGS sequence"/>
</dbReference>
<feature type="transmembrane region" description="Helical" evidence="1">
    <location>
        <begin position="63"/>
        <end position="83"/>
    </location>
</feature>
<dbReference type="Pfam" id="PF20712">
    <property type="entry name" value="CyanoTRADDas_TM"/>
    <property type="match status" value="1"/>
</dbReference>
<accession>A0AAP7DWX7</accession>
<comment type="caution">
    <text evidence="3">The sequence shown here is derived from an EMBL/GenBank/DDBJ whole genome shotgun (WGS) entry which is preliminary data.</text>
</comment>
<reference evidence="3" key="1">
    <citation type="journal article" date="2020" name="Cell Host Microbe">
        <title>Functional and Genomic Variation between Human-Derived Isolates of Lachnospiraceae Reveals Inter- and Intra-Species Diversity.</title>
        <authorList>
            <person name="Sorbara M.T."/>
            <person name="Littmann E.R."/>
            <person name="Fontana E."/>
            <person name="Moody T.U."/>
            <person name="Kohout C.E."/>
            <person name="Gjonbalaj M."/>
            <person name="Eaton V."/>
            <person name="Seok R."/>
            <person name="Leiner I.M."/>
            <person name="Pamer E.G."/>
        </authorList>
    </citation>
    <scope>NUCLEOTIDE SEQUENCE</scope>
    <source>
        <strain evidence="3">MSK.10.16</strain>
    </source>
</reference>